<dbReference type="Pfam" id="PF09084">
    <property type="entry name" value="NMT1"/>
    <property type="match status" value="1"/>
</dbReference>
<feature type="signal peptide" evidence="1">
    <location>
        <begin position="1"/>
        <end position="22"/>
    </location>
</feature>
<proteinExistence type="predicted"/>
<gene>
    <name evidence="3" type="ORF">Q7A36_24175</name>
</gene>
<keyword evidence="4" id="KW-1185">Reference proteome</keyword>
<name>A0ABT9E5Q7_9PROT</name>
<evidence type="ECO:0000256" key="1">
    <source>
        <dbReference type="SAM" id="SignalP"/>
    </source>
</evidence>
<dbReference type="InterPro" id="IPR006311">
    <property type="entry name" value="TAT_signal"/>
</dbReference>
<dbReference type="InterPro" id="IPR015168">
    <property type="entry name" value="SsuA/THI5"/>
</dbReference>
<evidence type="ECO:0000313" key="4">
    <source>
        <dbReference type="Proteomes" id="UP001243009"/>
    </source>
</evidence>
<comment type="caution">
    <text evidence="3">The sequence shown here is derived from an EMBL/GenBank/DDBJ whole genome shotgun (WGS) entry which is preliminary data.</text>
</comment>
<evidence type="ECO:0000259" key="2">
    <source>
        <dbReference type="Pfam" id="PF09084"/>
    </source>
</evidence>
<dbReference type="SUPFAM" id="SSF53850">
    <property type="entry name" value="Periplasmic binding protein-like II"/>
    <property type="match status" value="1"/>
</dbReference>
<dbReference type="Proteomes" id="UP001243009">
    <property type="component" value="Unassembled WGS sequence"/>
</dbReference>
<protein>
    <submittedName>
        <fullName evidence="3">ABC transporter substrate-binding protein</fullName>
    </submittedName>
</protein>
<organism evidence="3 4">
    <name type="scientific">Paracraurococcus lichenis</name>
    <dbReference type="NCBI Taxonomy" id="3064888"/>
    <lineage>
        <taxon>Bacteria</taxon>
        <taxon>Pseudomonadati</taxon>
        <taxon>Pseudomonadota</taxon>
        <taxon>Alphaproteobacteria</taxon>
        <taxon>Acetobacterales</taxon>
        <taxon>Roseomonadaceae</taxon>
        <taxon>Paracraurococcus</taxon>
    </lineage>
</organism>
<reference evidence="3 4" key="1">
    <citation type="submission" date="2023-08" db="EMBL/GenBank/DDBJ databases">
        <title>The draft genome sequence of Paracraurococcus sp. LOR1-02.</title>
        <authorList>
            <person name="Kingkaew E."/>
            <person name="Tanasupawat S."/>
        </authorList>
    </citation>
    <scope>NUCLEOTIDE SEQUENCE [LARGE SCALE GENOMIC DNA]</scope>
    <source>
        <strain evidence="3 4">LOR1-02</strain>
    </source>
</reference>
<sequence>MPTRRRLLATAGLVSLSLPAIAAAPEVAELRYQGWAGQVLFPELAEDLGYLAPLKLKWVGNTISGPQDIQTTVTRDVDFGGAFNGSILKLIAANAPIRAVIGFAGTDSQTWRGLYALEDSGIRGPRDLIGRKVGVNTLGAHYEFVIQEYLRRGGLTDAEIKQVTLVVLPPPNAEQTLRLEQIDAVVFEPIFRDRAVSRGGLHLLRSDFDLFGDFTTAAYVLTRPFLQRNPNAARAFVEGTARAIDWAASHPREEVVARYRDIIRRRARTAEDDSAVAFWKSTGLAGRGGVLADQHFGLFIDWFGRAGDAGIGRLKPADVLTNAFNPFRDEARQG</sequence>
<dbReference type="Gene3D" id="3.40.190.10">
    <property type="entry name" value="Periplasmic binding protein-like II"/>
    <property type="match status" value="2"/>
</dbReference>
<evidence type="ECO:0000313" key="3">
    <source>
        <dbReference type="EMBL" id="MDO9711466.1"/>
    </source>
</evidence>
<feature type="chain" id="PRO_5045409140" evidence="1">
    <location>
        <begin position="23"/>
        <end position="334"/>
    </location>
</feature>
<dbReference type="RefSeq" id="WP_305106325.1">
    <property type="nucleotide sequence ID" value="NZ_JAUTWS010000029.1"/>
</dbReference>
<keyword evidence="1" id="KW-0732">Signal</keyword>
<dbReference type="EMBL" id="JAUTWS010000029">
    <property type="protein sequence ID" value="MDO9711466.1"/>
    <property type="molecule type" value="Genomic_DNA"/>
</dbReference>
<dbReference type="PROSITE" id="PS51318">
    <property type="entry name" value="TAT"/>
    <property type="match status" value="1"/>
</dbReference>
<dbReference type="PANTHER" id="PTHR30024">
    <property type="entry name" value="ALIPHATIC SULFONATES-BINDING PROTEIN-RELATED"/>
    <property type="match status" value="1"/>
</dbReference>
<feature type="domain" description="SsuA/THI5-like" evidence="2">
    <location>
        <begin position="68"/>
        <end position="253"/>
    </location>
</feature>
<accession>A0ABT9E5Q7</accession>